<evidence type="ECO:0000313" key="1">
    <source>
        <dbReference type="EMBL" id="KKN72163.1"/>
    </source>
</evidence>
<reference evidence="1" key="1">
    <citation type="journal article" date="2015" name="Nature">
        <title>Complex archaea that bridge the gap between prokaryotes and eukaryotes.</title>
        <authorList>
            <person name="Spang A."/>
            <person name="Saw J.H."/>
            <person name="Jorgensen S.L."/>
            <person name="Zaremba-Niedzwiedzka K."/>
            <person name="Martijn J."/>
            <person name="Lind A.E."/>
            <person name="van Eijk R."/>
            <person name="Schleper C."/>
            <person name="Guy L."/>
            <person name="Ettema T.J."/>
        </authorList>
    </citation>
    <scope>NUCLEOTIDE SEQUENCE</scope>
</reference>
<organism evidence="1">
    <name type="scientific">marine sediment metagenome</name>
    <dbReference type="NCBI Taxonomy" id="412755"/>
    <lineage>
        <taxon>unclassified sequences</taxon>
        <taxon>metagenomes</taxon>
        <taxon>ecological metagenomes</taxon>
    </lineage>
</organism>
<comment type="caution">
    <text evidence="1">The sequence shown here is derived from an EMBL/GenBank/DDBJ whole genome shotgun (WGS) entry which is preliminary data.</text>
</comment>
<gene>
    <name evidence="1" type="ORF">LCGC14_0413750</name>
</gene>
<name>A0A0F9W257_9ZZZZ</name>
<dbReference type="EMBL" id="LAZR01000368">
    <property type="protein sequence ID" value="KKN72163.1"/>
    <property type="molecule type" value="Genomic_DNA"/>
</dbReference>
<evidence type="ECO:0008006" key="2">
    <source>
        <dbReference type="Google" id="ProtNLM"/>
    </source>
</evidence>
<protein>
    <recommendedName>
        <fullName evidence="2">Glycosyltransferase 2-like domain-containing protein</fullName>
    </recommendedName>
</protein>
<sequence length="272" mass="32422">MGGLVKGIIMEIPFTFGIITYADEGVNDHLLKAIESIRVLKIPEYEILIVGHKGKLDAHPKTSEKNKDVRIINFDDTIRPKWITKKKNLITKHAKYNNIVYQHDYITFDKNWYNGFKKFGTEWHVCMNKIQNNDGTRYRDWVLFPYHLVWHRPKTKNLWDYVGIKNNRSMLPYDEKRFTKWQYISGAYWVAKKIVMQEFPLDEKLLWGQGEDCVWSLEVMKRYNFTMNQHSTVHLLKFHNPAFSPLTPECYKKLDEYWKKNITGKNDKGNPI</sequence>
<accession>A0A0F9W257</accession>
<dbReference type="AlphaFoldDB" id="A0A0F9W257"/>
<proteinExistence type="predicted"/>